<dbReference type="InterPro" id="IPR036563">
    <property type="entry name" value="MoaE_sf"/>
</dbReference>
<protein>
    <recommendedName>
        <fullName evidence="4">Molybdopterin synthase catalytic subunit</fullName>
        <ecNumber evidence="3">2.8.1.12</ecNumber>
    </recommendedName>
    <alternativeName>
        <fullName evidence="8">MPT synthase subunit 2</fullName>
    </alternativeName>
    <alternativeName>
        <fullName evidence="6">Molybdenum cofactor biosynthesis protein E</fullName>
    </alternativeName>
    <alternativeName>
        <fullName evidence="7">Molybdopterin-converting factor large subunit</fullName>
    </alternativeName>
    <alternativeName>
        <fullName evidence="9">Molybdopterin-converting factor subunit 2</fullName>
    </alternativeName>
</protein>
<reference evidence="12" key="1">
    <citation type="submission" date="2016-10" db="EMBL/GenBank/DDBJ databases">
        <authorList>
            <person name="Wegmann U."/>
        </authorList>
    </citation>
    <scope>NUCLEOTIDE SEQUENCE [LARGE SCALE GENOMIC DNA]</scope>
</reference>
<sequence>MDVNKVLQELKARPGFTDHVGMMLVHNGVVRGWSRKDHAPVSSVTVSHDQAKMDAICHEMEQRPGIFAIVAQANEGELQPGDDLLLLVVAGDIRENVKATFAELLDRIKSEAVIKQEHGPEA</sequence>
<dbReference type="EMBL" id="LT630450">
    <property type="protein sequence ID" value="SFV73139.1"/>
    <property type="molecule type" value="Genomic_DNA"/>
</dbReference>
<evidence type="ECO:0000256" key="3">
    <source>
        <dbReference type="ARBA" id="ARBA00011950"/>
    </source>
</evidence>
<evidence type="ECO:0000313" key="12">
    <source>
        <dbReference type="Proteomes" id="UP000186323"/>
    </source>
</evidence>
<dbReference type="GO" id="GO:0030366">
    <property type="term" value="F:molybdopterin synthase activity"/>
    <property type="evidence" value="ECO:0007669"/>
    <property type="project" value="UniProtKB-EC"/>
</dbReference>
<dbReference type="Pfam" id="PF02391">
    <property type="entry name" value="MoaE"/>
    <property type="match status" value="1"/>
</dbReference>
<comment type="similarity">
    <text evidence="2">Belongs to the MoaE family.</text>
</comment>
<comment type="pathway">
    <text evidence="1">Cofactor biosynthesis; molybdopterin biosynthesis.</text>
</comment>
<evidence type="ECO:0000256" key="4">
    <source>
        <dbReference type="ARBA" id="ARBA00013858"/>
    </source>
</evidence>
<evidence type="ECO:0000256" key="1">
    <source>
        <dbReference type="ARBA" id="ARBA00005046"/>
    </source>
</evidence>
<evidence type="ECO:0000256" key="8">
    <source>
        <dbReference type="ARBA" id="ARBA00030781"/>
    </source>
</evidence>
<dbReference type="KEGG" id="dpg:DESPIGER_1289"/>
<dbReference type="EC" id="2.8.1.12" evidence="3"/>
<name>A0A1K1LEL1_9BACT</name>
<evidence type="ECO:0000256" key="9">
    <source>
        <dbReference type="ARBA" id="ARBA00032474"/>
    </source>
</evidence>
<evidence type="ECO:0000256" key="7">
    <source>
        <dbReference type="ARBA" id="ARBA00030407"/>
    </source>
</evidence>
<keyword evidence="12" id="KW-1185">Reference proteome</keyword>
<evidence type="ECO:0000256" key="10">
    <source>
        <dbReference type="ARBA" id="ARBA00049878"/>
    </source>
</evidence>
<accession>A0A1K1LEL1</accession>
<dbReference type="Gene3D" id="3.90.1170.40">
    <property type="entry name" value="Molybdopterin biosynthesis MoaE subunit"/>
    <property type="match status" value="1"/>
</dbReference>
<proteinExistence type="inferred from homology"/>
<dbReference type="GO" id="GO:0006777">
    <property type="term" value="P:Mo-molybdopterin cofactor biosynthetic process"/>
    <property type="evidence" value="ECO:0007669"/>
    <property type="project" value="InterPro"/>
</dbReference>
<dbReference type="UniPathway" id="UPA00344"/>
<evidence type="ECO:0000256" key="5">
    <source>
        <dbReference type="ARBA" id="ARBA00026066"/>
    </source>
</evidence>
<gene>
    <name evidence="11" type="ORF">DESPIGER_1289</name>
</gene>
<evidence type="ECO:0000256" key="2">
    <source>
        <dbReference type="ARBA" id="ARBA00005426"/>
    </source>
</evidence>
<dbReference type="Proteomes" id="UP000186323">
    <property type="component" value="Chromosome I"/>
</dbReference>
<evidence type="ECO:0000313" key="11">
    <source>
        <dbReference type="EMBL" id="SFV73139.1"/>
    </source>
</evidence>
<comment type="subunit">
    <text evidence="5">Heterotetramer of 2 MoaD subunits and 2 MoaE subunits. Also stable as homodimer. The enzyme changes between these two forms during catalysis.</text>
</comment>
<comment type="catalytic activity">
    <reaction evidence="10">
        <text>2 [molybdopterin-synthase sulfur-carrier protein]-C-terminal-Gly-aminoethanethioate + cyclic pyranopterin phosphate + H2O = molybdopterin + 2 [molybdopterin-synthase sulfur-carrier protein]-C-terminal Gly-Gly + 2 H(+)</text>
        <dbReference type="Rhea" id="RHEA:26333"/>
        <dbReference type="Rhea" id="RHEA-COMP:12202"/>
        <dbReference type="Rhea" id="RHEA-COMP:19907"/>
        <dbReference type="ChEBI" id="CHEBI:15377"/>
        <dbReference type="ChEBI" id="CHEBI:15378"/>
        <dbReference type="ChEBI" id="CHEBI:58698"/>
        <dbReference type="ChEBI" id="CHEBI:59648"/>
        <dbReference type="ChEBI" id="CHEBI:90778"/>
        <dbReference type="ChEBI" id="CHEBI:232372"/>
        <dbReference type="EC" id="2.8.1.12"/>
    </reaction>
</comment>
<dbReference type="RefSeq" id="WP_072334510.1">
    <property type="nucleotide sequence ID" value="NZ_CALJDE010000060.1"/>
</dbReference>
<organism evidence="11 12">
    <name type="scientific">Desulfovibrio piger</name>
    <dbReference type="NCBI Taxonomy" id="901"/>
    <lineage>
        <taxon>Bacteria</taxon>
        <taxon>Pseudomonadati</taxon>
        <taxon>Thermodesulfobacteriota</taxon>
        <taxon>Desulfovibrionia</taxon>
        <taxon>Desulfovibrionales</taxon>
        <taxon>Desulfovibrionaceae</taxon>
        <taxon>Desulfovibrio</taxon>
    </lineage>
</organism>
<dbReference type="InterPro" id="IPR003448">
    <property type="entry name" value="Mopterin_biosynth_MoaE"/>
</dbReference>
<dbReference type="AlphaFoldDB" id="A0A1K1LEL1"/>
<evidence type="ECO:0000256" key="6">
    <source>
        <dbReference type="ARBA" id="ARBA00029745"/>
    </source>
</evidence>
<dbReference type="SUPFAM" id="SSF54690">
    <property type="entry name" value="Molybdopterin synthase subunit MoaE"/>
    <property type="match status" value="1"/>
</dbReference>
<dbReference type="OrthoDB" id="9786032at2"/>